<dbReference type="SUPFAM" id="SSF51905">
    <property type="entry name" value="FAD/NAD(P)-binding domain"/>
    <property type="match status" value="1"/>
</dbReference>
<protein>
    <recommendedName>
        <fullName evidence="4">FAD-binding domain-containing protein</fullName>
    </recommendedName>
</protein>
<keyword evidence="3" id="KW-1185">Reference proteome</keyword>
<gene>
    <name evidence="2" type="ORF">PG994_006727</name>
</gene>
<name>A0ABR1VFV6_9PEZI</name>
<proteinExistence type="predicted"/>
<accession>A0ABR1VFV6</accession>
<comment type="cofactor">
    <cofactor evidence="1">
        <name>FAD</name>
        <dbReference type="ChEBI" id="CHEBI:57692"/>
    </cofactor>
</comment>
<dbReference type="Pfam" id="PF13450">
    <property type="entry name" value="NAD_binding_8"/>
    <property type="match status" value="1"/>
</dbReference>
<dbReference type="PANTHER" id="PTHR47356:SF2">
    <property type="entry name" value="FAD-BINDING DOMAIN-CONTAINING PROTEIN-RELATED"/>
    <property type="match status" value="1"/>
</dbReference>
<evidence type="ECO:0008006" key="4">
    <source>
        <dbReference type="Google" id="ProtNLM"/>
    </source>
</evidence>
<dbReference type="EMBL" id="JAQQWL010000006">
    <property type="protein sequence ID" value="KAK8070111.1"/>
    <property type="molecule type" value="Genomic_DNA"/>
</dbReference>
<dbReference type="InterPro" id="IPR050562">
    <property type="entry name" value="FAD_mOase_fung"/>
</dbReference>
<dbReference type="Proteomes" id="UP001480595">
    <property type="component" value="Unassembled WGS sequence"/>
</dbReference>
<dbReference type="PANTHER" id="PTHR47356">
    <property type="entry name" value="FAD-DEPENDENT MONOOXYGENASE ASQG-RELATED"/>
    <property type="match status" value="1"/>
</dbReference>
<dbReference type="InterPro" id="IPR036188">
    <property type="entry name" value="FAD/NAD-bd_sf"/>
</dbReference>
<dbReference type="GeneID" id="92091199"/>
<dbReference type="Gene3D" id="3.50.50.60">
    <property type="entry name" value="FAD/NAD(P)-binding domain"/>
    <property type="match status" value="1"/>
</dbReference>
<evidence type="ECO:0000256" key="1">
    <source>
        <dbReference type="ARBA" id="ARBA00001974"/>
    </source>
</evidence>
<dbReference type="RefSeq" id="XP_066717405.1">
    <property type="nucleotide sequence ID" value="XM_066858136.1"/>
</dbReference>
<evidence type="ECO:0000313" key="2">
    <source>
        <dbReference type="EMBL" id="KAK8070111.1"/>
    </source>
</evidence>
<comment type="caution">
    <text evidence="2">The sequence shown here is derived from an EMBL/GenBank/DDBJ whole genome shotgun (WGS) entry which is preliminary data.</text>
</comment>
<sequence>MRTISITFILWVIIVGAGVSGLTLAHAFHKADIDYVVLDKHAVAPACGSSISMYTNGGRILDQLGLYDVLVAKKAEMQAYDGWVWYIAQRWILP</sequence>
<reference evidence="2 3" key="1">
    <citation type="submission" date="2023-01" db="EMBL/GenBank/DDBJ databases">
        <title>Analysis of 21 Apiospora genomes using comparative genomics revels a genus with tremendous synthesis potential of carbohydrate active enzymes and secondary metabolites.</title>
        <authorList>
            <person name="Sorensen T."/>
        </authorList>
    </citation>
    <scope>NUCLEOTIDE SEQUENCE [LARGE SCALE GENOMIC DNA]</scope>
    <source>
        <strain evidence="2 3">CBS 135458</strain>
    </source>
</reference>
<organism evidence="2 3">
    <name type="scientific">Apiospora phragmitis</name>
    <dbReference type="NCBI Taxonomy" id="2905665"/>
    <lineage>
        <taxon>Eukaryota</taxon>
        <taxon>Fungi</taxon>
        <taxon>Dikarya</taxon>
        <taxon>Ascomycota</taxon>
        <taxon>Pezizomycotina</taxon>
        <taxon>Sordariomycetes</taxon>
        <taxon>Xylariomycetidae</taxon>
        <taxon>Amphisphaeriales</taxon>
        <taxon>Apiosporaceae</taxon>
        <taxon>Apiospora</taxon>
    </lineage>
</organism>
<evidence type="ECO:0000313" key="3">
    <source>
        <dbReference type="Proteomes" id="UP001480595"/>
    </source>
</evidence>